<evidence type="ECO:0000256" key="3">
    <source>
        <dbReference type="SAM" id="MobiDB-lite"/>
    </source>
</evidence>
<dbReference type="InterPro" id="IPR003006">
    <property type="entry name" value="Ig/MHC_CS"/>
</dbReference>
<dbReference type="FunFam" id="2.60.40.10:FF:000283">
    <property type="entry name" value="Immunoglobulin kappa constant"/>
    <property type="match status" value="1"/>
</dbReference>
<dbReference type="PROSITE" id="PS00290">
    <property type="entry name" value="IG_MHC"/>
    <property type="match status" value="1"/>
</dbReference>
<keyword evidence="2" id="KW-0393">Immunoglobulin domain</keyword>
<evidence type="ECO:0000313" key="5">
    <source>
        <dbReference type="EMBL" id="LAA87404.1"/>
    </source>
</evidence>
<dbReference type="Pfam" id="PF07686">
    <property type="entry name" value="V-set"/>
    <property type="match status" value="1"/>
</dbReference>
<dbReference type="InterPro" id="IPR013783">
    <property type="entry name" value="Ig-like_fold"/>
</dbReference>
<proteinExistence type="predicted"/>
<dbReference type="AlphaFoldDB" id="A0A2D4ITF3"/>
<evidence type="ECO:0000256" key="2">
    <source>
        <dbReference type="ARBA" id="ARBA00023319"/>
    </source>
</evidence>
<dbReference type="PANTHER" id="PTHR19944">
    <property type="entry name" value="MHC CLASS II-RELATED"/>
    <property type="match status" value="1"/>
</dbReference>
<dbReference type="PROSITE" id="PS50835">
    <property type="entry name" value="IG_LIKE"/>
    <property type="match status" value="1"/>
</dbReference>
<reference evidence="5" key="2">
    <citation type="submission" date="2017-11" db="EMBL/GenBank/DDBJ databases">
        <title>Coralsnake Venomics: Analyses of Venom Gland Transcriptomes and Proteomes of Six Brazilian Taxa.</title>
        <authorList>
            <person name="Aird S.D."/>
            <person name="Jorge da Silva N."/>
            <person name="Qiu L."/>
            <person name="Villar-Briones A."/>
            <person name="Aparecida-Saddi V."/>
            <person name="Campos-Telles M.P."/>
            <person name="Grau M."/>
            <person name="Mikheyev A.S."/>
        </authorList>
    </citation>
    <scope>NUCLEOTIDE SEQUENCE</scope>
    <source>
        <tissue evidence="5">Venom_gland</tissue>
    </source>
</reference>
<sequence>MIYQHSTRPSGIPERFTGSYDSSSNSATLSISNVQSEDEADYYCLSYDTNNQFVFGGGTQLTVTGQPTVSPTVNAYTSSEEEIKTQNKATLVCLLNGFYPPAFNLKWKGGSEDITSGVETTKAIKQGDKYVASSYLTLSTSEYQNHDEYTCEVTHGEKTFVKTVRKSGNC</sequence>
<organism evidence="5">
    <name type="scientific">Micrurus lemniscatus lemniscatus</name>
    <dbReference type="NCBI Taxonomy" id="129467"/>
    <lineage>
        <taxon>Eukaryota</taxon>
        <taxon>Metazoa</taxon>
        <taxon>Chordata</taxon>
        <taxon>Craniata</taxon>
        <taxon>Vertebrata</taxon>
        <taxon>Euteleostomi</taxon>
        <taxon>Lepidosauria</taxon>
        <taxon>Squamata</taxon>
        <taxon>Bifurcata</taxon>
        <taxon>Unidentata</taxon>
        <taxon>Episquamata</taxon>
        <taxon>Toxicofera</taxon>
        <taxon>Serpentes</taxon>
        <taxon>Colubroidea</taxon>
        <taxon>Elapidae</taxon>
        <taxon>Elapinae</taxon>
        <taxon>Micrurus</taxon>
    </lineage>
</organism>
<evidence type="ECO:0000259" key="4">
    <source>
        <dbReference type="PROSITE" id="PS50835"/>
    </source>
</evidence>
<dbReference type="SMART" id="SM00407">
    <property type="entry name" value="IGc1"/>
    <property type="match status" value="1"/>
</dbReference>
<protein>
    <recommendedName>
        <fullName evidence="4">Ig-like domain-containing protein</fullName>
    </recommendedName>
</protein>
<dbReference type="InterPro" id="IPR007110">
    <property type="entry name" value="Ig-like_dom"/>
</dbReference>
<dbReference type="SUPFAM" id="SSF48726">
    <property type="entry name" value="Immunoglobulin"/>
    <property type="match status" value="2"/>
</dbReference>
<dbReference type="EMBL" id="IACK01121759">
    <property type="protein sequence ID" value="LAA87404.1"/>
    <property type="molecule type" value="Transcribed_RNA"/>
</dbReference>
<keyword evidence="1" id="KW-1015">Disulfide bond</keyword>
<dbReference type="InterPro" id="IPR003597">
    <property type="entry name" value="Ig_C1-set"/>
</dbReference>
<accession>A0A2D4ITF3</accession>
<feature type="region of interest" description="Disordered" evidence="3">
    <location>
        <begin position="1"/>
        <end position="24"/>
    </location>
</feature>
<evidence type="ECO:0000256" key="1">
    <source>
        <dbReference type="ARBA" id="ARBA00023157"/>
    </source>
</evidence>
<dbReference type="PANTHER" id="PTHR19944:SF98">
    <property type="entry name" value="IG-LIKE DOMAIN-CONTAINING PROTEIN"/>
    <property type="match status" value="1"/>
</dbReference>
<name>A0A2D4ITF3_MICLE</name>
<dbReference type="InterPro" id="IPR050160">
    <property type="entry name" value="MHC/Immunoglobulin"/>
</dbReference>
<dbReference type="InterPro" id="IPR036179">
    <property type="entry name" value="Ig-like_dom_sf"/>
</dbReference>
<reference evidence="5" key="1">
    <citation type="submission" date="2017-07" db="EMBL/GenBank/DDBJ databases">
        <authorList>
            <person name="Mikheyev A."/>
            <person name="Grau M."/>
        </authorList>
    </citation>
    <scope>NUCLEOTIDE SEQUENCE</scope>
    <source>
        <tissue evidence="5">Venom_gland</tissue>
    </source>
</reference>
<dbReference type="InterPro" id="IPR013106">
    <property type="entry name" value="Ig_V-set"/>
</dbReference>
<feature type="domain" description="Ig-like" evidence="4">
    <location>
        <begin position="71"/>
        <end position="167"/>
    </location>
</feature>
<dbReference type="Pfam" id="PF07654">
    <property type="entry name" value="C1-set"/>
    <property type="match status" value="1"/>
</dbReference>
<dbReference type="Gene3D" id="2.60.40.10">
    <property type="entry name" value="Immunoglobulins"/>
    <property type="match status" value="2"/>
</dbReference>